<dbReference type="Proteomes" id="UP001595829">
    <property type="component" value="Unassembled WGS sequence"/>
</dbReference>
<reference evidence="4" key="1">
    <citation type="journal article" date="2019" name="Int. J. Syst. Evol. Microbiol.">
        <title>The Global Catalogue of Microorganisms (GCM) 10K type strain sequencing project: providing services to taxonomists for standard genome sequencing and annotation.</title>
        <authorList>
            <consortium name="The Broad Institute Genomics Platform"/>
            <consortium name="The Broad Institute Genome Sequencing Center for Infectious Disease"/>
            <person name="Wu L."/>
            <person name="Ma J."/>
        </authorList>
    </citation>
    <scope>NUCLEOTIDE SEQUENCE [LARGE SCALE GENOMIC DNA]</scope>
    <source>
        <strain evidence="4">CGMCC 4.1648</strain>
    </source>
</reference>
<evidence type="ECO:0000313" key="4">
    <source>
        <dbReference type="Proteomes" id="UP001595829"/>
    </source>
</evidence>
<accession>A0ABV9XII7</accession>
<feature type="domain" description="SseB protein N-terminal" evidence="2">
    <location>
        <begin position="39"/>
        <end position="165"/>
    </location>
</feature>
<name>A0ABV9XII7_9ACTN</name>
<dbReference type="Pfam" id="PF07179">
    <property type="entry name" value="SseB"/>
    <property type="match status" value="1"/>
</dbReference>
<evidence type="ECO:0000259" key="2">
    <source>
        <dbReference type="Pfam" id="PF07179"/>
    </source>
</evidence>
<dbReference type="EMBL" id="JBHSJD010000018">
    <property type="protein sequence ID" value="MFC5025200.1"/>
    <property type="molecule type" value="Genomic_DNA"/>
</dbReference>
<dbReference type="InterPro" id="IPR009839">
    <property type="entry name" value="SseB_N"/>
</dbReference>
<keyword evidence="4" id="KW-1185">Reference proteome</keyword>
<gene>
    <name evidence="3" type="ORF">ACFPM3_24025</name>
</gene>
<feature type="compositionally biased region" description="Gly residues" evidence="1">
    <location>
        <begin position="64"/>
        <end position="91"/>
    </location>
</feature>
<dbReference type="RefSeq" id="WP_345690867.1">
    <property type="nucleotide sequence ID" value="NZ_BAABIT010000001.1"/>
</dbReference>
<organism evidence="3 4">
    <name type="scientific">Streptomyces coeruleoprunus</name>
    <dbReference type="NCBI Taxonomy" id="285563"/>
    <lineage>
        <taxon>Bacteria</taxon>
        <taxon>Bacillati</taxon>
        <taxon>Actinomycetota</taxon>
        <taxon>Actinomycetes</taxon>
        <taxon>Kitasatosporales</taxon>
        <taxon>Streptomycetaceae</taxon>
        <taxon>Streptomyces</taxon>
    </lineage>
</organism>
<feature type="region of interest" description="Disordered" evidence="1">
    <location>
        <begin position="60"/>
        <end position="93"/>
    </location>
</feature>
<feature type="region of interest" description="Disordered" evidence="1">
    <location>
        <begin position="1"/>
        <end position="23"/>
    </location>
</feature>
<evidence type="ECO:0000256" key="1">
    <source>
        <dbReference type="SAM" id="MobiDB-lite"/>
    </source>
</evidence>
<protein>
    <submittedName>
        <fullName evidence="3">SseB family protein</fullName>
    </submittedName>
</protein>
<evidence type="ECO:0000313" key="3">
    <source>
        <dbReference type="EMBL" id="MFC5025200.1"/>
    </source>
</evidence>
<comment type="caution">
    <text evidence="3">The sequence shown here is derived from an EMBL/GenBank/DDBJ whole genome shotgun (WGS) entry which is preliminary data.</text>
</comment>
<sequence>MTTQGDGPGDMATPLTRRSRLADLAEEPVVPVAADATPRVDRDFAARLGEFRRTAVLVPLAPEGGAGGSGGSEGYGGSGNSEGSGGSGGPDGLWTAEHGGVRWICAFSDEAALARFARARGEADRAWEYRTVLGARLLDVMVPLVDGPAGVALDAGGDDGMVFPPVEGVVPDSAAVDLGGTE</sequence>
<proteinExistence type="predicted"/>